<keyword evidence="3" id="KW-1185">Reference proteome</keyword>
<dbReference type="OMA" id="RGCRQKN"/>
<proteinExistence type="predicted"/>
<feature type="compositionally biased region" description="Polar residues" evidence="1">
    <location>
        <begin position="1"/>
        <end position="14"/>
    </location>
</feature>
<gene>
    <name evidence="2" type="ORF">HMPREF1544_11485</name>
</gene>
<dbReference type="InterPro" id="IPR009057">
    <property type="entry name" value="Homeodomain-like_sf"/>
</dbReference>
<organism evidence="2 3">
    <name type="scientific">Mucor circinelloides f. circinelloides (strain 1006PhL)</name>
    <name type="common">Mucormycosis agent</name>
    <name type="synonym">Calyptromyces circinelloides</name>
    <dbReference type="NCBI Taxonomy" id="1220926"/>
    <lineage>
        <taxon>Eukaryota</taxon>
        <taxon>Fungi</taxon>
        <taxon>Fungi incertae sedis</taxon>
        <taxon>Mucoromycota</taxon>
        <taxon>Mucoromycotina</taxon>
        <taxon>Mucoromycetes</taxon>
        <taxon>Mucorales</taxon>
        <taxon>Mucorineae</taxon>
        <taxon>Mucoraceae</taxon>
        <taxon>Mucor</taxon>
    </lineage>
</organism>
<name>S2IVP5_MUCC1</name>
<feature type="region of interest" description="Disordered" evidence="1">
    <location>
        <begin position="1"/>
        <end position="37"/>
    </location>
</feature>
<dbReference type="OrthoDB" id="2282576at2759"/>
<dbReference type="VEuPathDB" id="FungiDB:HMPREF1544_11485"/>
<dbReference type="STRING" id="1220926.S2IVP5"/>
<dbReference type="SUPFAM" id="SSF46689">
    <property type="entry name" value="Homeodomain-like"/>
    <property type="match status" value="1"/>
</dbReference>
<evidence type="ECO:0000313" key="2">
    <source>
        <dbReference type="EMBL" id="EPB81771.1"/>
    </source>
</evidence>
<dbReference type="AlphaFoldDB" id="S2IVP5"/>
<dbReference type="EMBL" id="KE124149">
    <property type="protein sequence ID" value="EPB81771.1"/>
    <property type="molecule type" value="Genomic_DNA"/>
</dbReference>
<sequence>MVSTGRNLNNQTASAEPEIVNSGRIAKKRRSNGPQKRLSTHIKNIIVDKCLRKESMKKAEVARMFGVSWQTVDDIVEKYVRDGTVEPKKQRGCRQKNIRIHQEHSQFIQDILDEGCTVTVGFMRGKLFEQFPQLQEQGLDPSTLYKHIVKHIGFTLKRT</sequence>
<evidence type="ECO:0008006" key="4">
    <source>
        <dbReference type="Google" id="ProtNLM"/>
    </source>
</evidence>
<accession>S2IVP5</accession>
<dbReference type="Proteomes" id="UP000014254">
    <property type="component" value="Unassembled WGS sequence"/>
</dbReference>
<dbReference type="InParanoid" id="S2IVP5"/>
<protein>
    <recommendedName>
        <fullName evidence="4">Homeodomain-like DNA binding domain-containing transcription factor</fullName>
    </recommendedName>
</protein>
<dbReference type="Gene3D" id="1.10.10.10">
    <property type="entry name" value="Winged helix-like DNA-binding domain superfamily/Winged helix DNA-binding domain"/>
    <property type="match status" value="1"/>
</dbReference>
<evidence type="ECO:0000313" key="3">
    <source>
        <dbReference type="Proteomes" id="UP000014254"/>
    </source>
</evidence>
<dbReference type="InterPro" id="IPR036388">
    <property type="entry name" value="WH-like_DNA-bd_sf"/>
</dbReference>
<evidence type="ECO:0000256" key="1">
    <source>
        <dbReference type="SAM" id="MobiDB-lite"/>
    </source>
</evidence>
<reference evidence="3" key="1">
    <citation type="submission" date="2013-05" db="EMBL/GenBank/DDBJ databases">
        <title>The Genome sequence of Mucor circinelloides f. circinelloides 1006PhL.</title>
        <authorList>
            <consortium name="The Broad Institute Genomics Platform"/>
            <person name="Cuomo C."/>
            <person name="Earl A."/>
            <person name="Findley K."/>
            <person name="Lee S.C."/>
            <person name="Walker B."/>
            <person name="Young S."/>
            <person name="Zeng Q."/>
            <person name="Gargeya S."/>
            <person name="Fitzgerald M."/>
            <person name="Haas B."/>
            <person name="Abouelleil A."/>
            <person name="Allen A.W."/>
            <person name="Alvarado L."/>
            <person name="Arachchi H.M."/>
            <person name="Berlin A.M."/>
            <person name="Chapman S.B."/>
            <person name="Gainer-Dewar J."/>
            <person name="Goldberg J."/>
            <person name="Griggs A."/>
            <person name="Gujja S."/>
            <person name="Hansen M."/>
            <person name="Howarth C."/>
            <person name="Imamovic A."/>
            <person name="Ireland A."/>
            <person name="Larimer J."/>
            <person name="McCowan C."/>
            <person name="Murphy C."/>
            <person name="Pearson M."/>
            <person name="Poon T.W."/>
            <person name="Priest M."/>
            <person name="Roberts A."/>
            <person name="Saif S."/>
            <person name="Shea T."/>
            <person name="Sisk P."/>
            <person name="Sykes S."/>
            <person name="Wortman J."/>
            <person name="Nusbaum C."/>
            <person name="Birren B."/>
        </authorList>
    </citation>
    <scope>NUCLEOTIDE SEQUENCE [LARGE SCALE GENOMIC DNA]</scope>
    <source>
        <strain evidence="3">1006PhL</strain>
    </source>
</reference>